<proteinExistence type="inferred from homology"/>
<dbReference type="Gene3D" id="3.40.1180.10">
    <property type="entry name" value="Decaprenyl diphosphate synthase-like"/>
    <property type="match status" value="1"/>
</dbReference>
<evidence type="ECO:0000313" key="3">
    <source>
        <dbReference type="EMBL" id="CAE0635417.1"/>
    </source>
</evidence>
<dbReference type="PANTHER" id="PTHR10291">
    <property type="entry name" value="DEHYDRODOLICHYL DIPHOSPHATE SYNTHASE FAMILY MEMBER"/>
    <property type="match status" value="1"/>
</dbReference>
<keyword evidence="1 2" id="KW-0808">Transferase</keyword>
<dbReference type="EMBL" id="HBIU01030664">
    <property type="protein sequence ID" value="CAE0635417.1"/>
    <property type="molecule type" value="Transcribed_RNA"/>
</dbReference>
<dbReference type="GO" id="GO:0045547">
    <property type="term" value="F:ditrans,polycis-polyprenyl diphosphate synthase [(2E,6E)-farnesyl diphosphate specific] activity"/>
    <property type="evidence" value="ECO:0007669"/>
    <property type="project" value="TreeGrafter"/>
</dbReference>
<protein>
    <recommendedName>
        <fullName evidence="2">Alkyl transferase</fullName>
        <ecNumber evidence="2">2.5.1.-</ecNumber>
    </recommendedName>
</protein>
<dbReference type="CDD" id="cd00475">
    <property type="entry name" value="Cis_IPPS"/>
    <property type="match status" value="1"/>
</dbReference>
<reference evidence="3" key="1">
    <citation type="submission" date="2021-01" db="EMBL/GenBank/DDBJ databases">
        <authorList>
            <person name="Corre E."/>
            <person name="Pelletier E."/>
            <person name="Niang G."/>
            <person name="Scheremetjew M."/>
            <person name="Finn R."/>
            <person name="Kale V."/>
            <person name="Holt S."/>
            <person name="Cochrane G."/>
            <person name="Meng A."/>
            <person name="Brown T."/>
            <person name="Cohen L."/>
        </authorList>
    </citation>
    <scope>NUCLEOTIDE SEQUENCE</scope>
    <source>
        <strain evidence="3">CCMP3107</strain>
    </source>
</reference>
<gene>
    <name evidence="3" type="ORF">HAKA00212_LOCUS14159</name>
</gene>
<accession>A0A7S3XY00</accession>
<evidence type="ECO:0000256" key="1">
    <source>
        <dbReference type="ARBA" id="ARBA00022679"/>
    </source>
</evidence>
<dbReference type="InterPro" id="IPR036424">
    <property type="entry name" value="UPP_synth-like_sf"/>
</dbReference>
<dbReference type="SUPFAM" id="SSF64005">
    <property type="entry name" value="Undecaprenyl diphosphate synthase"/>
    <property type="match status" value="1"/>
</dbReference>
<comment type="similarity">
    <text evidence="2">Belongs to the UPP synthase family.</text>
</comment>
<organism evidence="3">
    <name type="scientific">Heterosigma akashiwo</name>
    <name type="common">Chromophytic alga</name>
    <name type="synonym">Heterosigma carterae</name>
    <dbReference type="NCBI Taxonomy" id="2829"/>
    <lineage>
        <taxon>Eukaryota</taxon>
        <taxon>Sar</taxon>
        <taxon>Stramenopiles</taxon>
        <taxon>Ochrophyta</taxon>
        <taxon>Raphidophyceae</taxon>
        <taxon>Chattonellales</taxon>
        <taxon>Chattonellaceae</taxon>
        <taxon>Heterosigma</taxon>
    </lineage>
</organism>
<dbReference type="InterPro" id="IPR001441">
    <property type="entry name" value="UPP_synth-like"/>
</dbReference>
<sequence>MKAQVPSHIAFILDGNGRWAQQRGLPRLVGHSAGAMAAKKIVLECRELGISCITMYALSTENWKRPPIEVSGLLQLMEDTIREDAEEFRDNGIVLRVIGQIHRLPQSFQDLIKEIANKEKELQIDEDSCMTLCLAVSYGGRDDIVNAARQLVEQVQSGALPGGPSAITEEALARATGPGALGLPDPAVLVRTGGHRRLSNFLLWQAAYAELHFSPKLWPDFNEKDLHDIIRTYSETERKFGGVGEQAVRAQSAHFIVENNGCPSSRT</sequence>
<dbReference type="NCBIfam" id="TIGR00055">
    <property type="entry name" value="uppS"/>
    <property type="match status" value="1"/>
</dbReference>
<evidence type="ECO:0000256" key="2">
    <source>
        <dbReference type="RuleBase" id="RU363018"/>
    </source>
</evidence>
<dbReference type="EC" id="2.5.1.-" evidence="2"/>
<dbReference type="Pfam" id="PF01255">
    <property type="entry name" value="Prenyltransf"/>
    <property type="match status" value="1"/>
</dbReference>
<dbReference type="GO" id="GO:0016094">
    <property type="term" value="P:polyprenol biosynthetic process"/>
    <property type="evidence" value="ECO:0007669"/>
    <property type="project" value="TreeGrafter"/>
</dbReference>
<dbReference type="HAMAP" id="MF_01139">
    <property type="entry name" value="ISPT"/>
    <property type="match status" value="1"/>
</dbReference>
<name>A0A7S3XY00_HETAK</name>
<dbReference type="PANTHER" id="PTHR10291:SF0">
    <property type="entry name" value="DEHYDRODOLICHYL DIPHOSPHATE SYNTHASE 2"/>
    <property type="match status" value="1"/>
</dbReference>
<dbReference type="AlphaFoldDB" id="A0A7S3XY00"/>